<proteinExistence type="inferred from homology"/>
<comment type="caution">
    <text evidence="11">The sequence shown here is derived from an EMBL/GenBank/DDBJ whole genome shotgun (WGS) entry which is preliminary data.</text>
</comment>
<evidence type="ECO:0000256" key="9">
    <source>
        <dbReference type="RuleBase" id="RU365028"/>
    </source>
</evidence>
<feature type="transmembrane region" description="Helical" evidence="9">
    <location>
        <begin position="165"/>
        <end position="188"/>
    </location>
</feature>
<evidence type="ECO:0000256" key="1">
    <source>
        <dbReference type="ARBA" id="ARBA00004127"/>
    </source>
</evidence>
<comment type="similarity">
    <text evidence="9">Belongs to the Ca(2+):cation antiporter (CaCA) (TC 2.A.19) family.</text>
</comment>
<keyword evidence="6 9" id="KW-1133">Transmembrane helix</keyword>
<evidence type="ECO:0000313" key="12">
    <source>
        <dbReference type="Proteomes" id="UP001560573"/>
    </source>
</evidence>
<dbReference type="RefSeq" id="WP_369332446.1">
    <property type="nucleotide sequence ID" value="NZ_JAULBC010000012.1"/>
</dbReference>
<dbReference type="InterPro" id="IPR004798">
    <property type="entry name" value="CAX-like"/>
</dbReference>
<evidence type="ECO:0000256" key="2">
    <source>
        <dbReference type="ARBA" id="ARBA00022448"/>
    </source>
</evidence>
<evidence type="ECO:0000256" key="8">
    <source>
        <dbReference type="ARBA" id="ARBA00023136"/>
    </source>
</evidence>
<evidence type="ECO:0000256" key="3">
    <source>
        <dbReference type="ARBA" id="ARBA00022568"/>
    </source>
</evidence>
<feature type="transmembrane region" description="Helical" evidence="9">
    <location>
        <begin position="249"/>
        <end position="268"/>
    </location>
</feature>
<keyword evidence="3 9" id="KW-0109">Calcium transport</keyword>
<feature type="transmembrane region" description="Helical" evidence="9">
    <location>
        <begin position="12"/>
        <end position="30"/>
    </location>
</feature>
<feature type="domain" description="Sodium/calcium exchanger membrane region" evidence="10">
    <location>
        <begin position="35"/>
        <end position="188"/>
    </location>
</feature>
<evidence type="ECO:0000256" key="5">
    <source>
        <dbReference type="ARBA" id="ARBA00022837"/>
    </source>
</evidence>
<dbReference type="PANTHER" id="PTHR31503:SF22">
    <property type="entry name" value="VACUOLAR CALCIUM ION TRANSPORTER"/>
    <property type="match status" value="1"/>
</dbReference>
<feature type="transmembrane region" description="Helical" evidence="9">
    <location>
        <begin position="36"/>
        <end position="55"/>
    </location>
</feature>
<feature type="transmembrane region" description="Helical" evidence="9">
    <location>
        <begin position="209"/>
        <end position="229"/>
    </location>
</feature>
<organism evidence="11 12">
    <name type="scientific">Danxiaibacter flavus</name>
    <dbReference type="NCBI Taxonomy" id="3049108"/>
    <lineage>
        <taxon>Bacteria</taxon>
        <taxon>Pseudomonadati</taxon>
        <taxon>Bacteroidota</taxon>
        <taxon>Chitinophagia</taxon>
        <taxon>Chitinophagales</taxon>
        <taxon>Chitinophagaceae</taxon>
        <taxon>Danxiaibacter</taxon>
    </lineage>
</organism>
<dbReference type="Gene3D" id="1.20.1420.30">
    <property type="entry name" value="NCX, central ion-binding region"/>
    <property type="match status" value="1"/>
</dbReference>
<dbReference type="Proteomes" id="UP001560573">
    <property type="component" value="Unassembled WGS sequence"/>
</dbReference>
<dbReference type="InterPro" id="IPR004713">
    <property type="entry name" value="CaH_exchang"/>
</dbReference>
<dbReference type="PANTHER" id="PTHR31503">
    <property type="entry name" value="VACUOLAR CALCIUM ION TRANSPORTER"/>
    <property type="match status" value="1"/>
</dbReference>
<feature type="transmembrane region" description="Helical" evidence="9">
    <location>
        <begin position="100"/>
        <end position="121"/>
    </location>
</feature>
<keyword evidence="12" id="KW-1185">Reference proteome</keyword>
<dbReference type="EMBL" id="JAULBC010000012">
    <property type="protein sequence ID" value="MEX6691030.1"/>
    <property type="molecule type" value="Genomic_DNA"/>
</dbReference>
<evidence type="ECO:0000256" key="4">
    <source>
        <dbReference type="ARBA" id="ARBA00022692"/>
    </source>
</evidence>
<dbReference type="Pfam" id="PF01699">
    <property type="entry name" value="Na_Ca_ex"/>
    <property type="match status" value="2"/>
</dbReference>
<gene>
    <name evidence="11" type="primary">cax</name>
    <name evidence="11" type="ORF">QTN47_26210</name>
</gene>
<evidence type="ECO:0000256" key="6">
    <source>
        <dbReference type="ARBA" id="ARBA00022989"/>
    </source>
</evidence>
<feature type="transmembrane region" description="Helical" evidence="9">
    <location>
        <begin position="133"/>
        <end position="153"/>
    </location>
</feature>
<evidence type="ECO:0000256" key="7">
    <source>
        <dbReference type="ARBA" id="ARBA00023065"/>
    </source>
</evidence>
<keyword evidence="2 9" id="KW-0813">Transport</keyword>
<feature type="domain" description="Sodium/calcium exchanger membrane region" evidence="10">
    <location>
        <begin position="214"/>
        <end position="358"/>
    </location>
</feature>
<keyword evidence="4 9" id="KW-0812">Transmembrane</keyword>
<feature type="transmembrane region" description="Helical" evidence="9">
    <location>
        <begin position="280"/>
        <end position="306"/>
    </location>
</feature>
<accession>A0ABV3ZNB6</accession>
<keyword evidence="8 9" id="KW-0472">Membrane</keyword>
<evidence type="ECO:0000313" key="11">
    <source>
        <dbReference type="EMBL" id="MEX6691030.1"/>
    </source>
</evidence>
<dbReference type="InterPro" id="IPR004837">
    <property type="entry name" value="NaCa_Exmemb"/>
</dbReference>
<dbReference type="NCBIfam" id="TIGR00378">
    <property type="entry name" value="cax"/>
    <property type="match status" value="1"/>
</dbReference>
<keyword evidence="9" id="KW-0050">Antiport</keyword>
<reference evidence="11 12" key="1">
    <citation type="submission" date="2023-07" db="EMBL/GenBank/DDBJ databases">
        <authorList>
            <person name="Lian W.-H."/>
        </authorList>
    </citation>
    <scope>NUCLEOTIDE SEQUENCE [LARGE SCALE GENOMIC DNA]</scope>
    <source>
        <strain evidence="11 12">SYSU DXS3180</strain>
    </source>
</reference>
<feature type="transmembrane region" description="Helical" evidence="9">
    <location>
        <begin position="339"/>
        <end position="360"/>
    </location>
</feature>
<evidence type="ECO:0000259" key="10">
    <source>
        <dbReference type="Pfam" id="PF01699"/>
    </source>
</evidence>
<dbReference type="InterPro" id="IPR044880">
    <property type="entry name" value="NCX_ion-bd_dom_sf"/>
</dbReference>
<feature type="transmembrane region" description="Helical" evidence="9">
    <location>
        <begin position="312"/>
        <end position="332"/>
    </location>
</feature>
<keyword evidence="7 9" id="KW-0406">Ion transport</keyword>
<keyword evidence="5 9" id="KW-0106">Calcium</keyword>
<comment type="function">
    <text evidence="9">Ca(+)/H(+) antiporter that extrudes calcium in exchange for external protons.</text>
</comment>
<sequence length="361" mass="38552">MHQFLKDIKSTPIFWMGIFIPVVLVLEWTHGASHTTMFVLSLLAIIPLAGFLSHSTEGIAAKTGDTVGGLLNATLGNLTELVIFIAALRQGLTELVKASIAGAVVTNSLFMLGVSFLIGGLKFRVQNFNKLNAFIQSSLLFIVCIALMVPTVVAKVSKEENMPAMGQISLGISILLMAIYLLSLLFSLKTHADFFKSEETGHEGEEHVWPLNISLIVLAISATCIAIVSEIFVEGVQDAASKIGLSQGFIGFIIIPIVGAAAEMMAAFSAAKKNKLDISVGIAMGSSAQIALFVTPLMVILSYFIAPAPIDLSFTGGLIFMLLFGTLTVALTSNHGKSTWYLGVLLIAVYAIFGVTLFFMD</sequence>
<comment type="subcellular location">
    <subcellularLocation>
        <location evidence="1">Endomembrane system</location>
        <topology evidence="1">Multi-pass membrane protein</topology>
    </subcellularLocation>
</comment>
<protein>
    <recommendedName>
        <fullName evidence="9">Ca(2+)/H(+) antiporter</fullName>
    </recommendedName>
</protein>
<name>A0ABV3ZNB6_9BACT</name>
<feature type="transmembrane region" description="Helical" evidence="9">
    <location>
        <begin position="67"/>
        <end position="88"/>
    </location>
</feature>